<dbReference type="PANTHER" id="PTHR16127">
    <property type="entry name" value="TAXILIN"/>
    <property type="match status" value="1"/>
</dbReference>
<evidence type="ECO:0000256" key="1">
    <source>
        <dbReference type="ARBA" id="ARBA00009550"/>
    </source>
</evidence>
<feature type="compositionally biased region" description="Polar residues" evidence="3">
    <location>
        <begin position="642"/>
        <end position="658"/>
    </location>
</feature>
<feature type="coiled-coil region" evidence="2">
    <location>
        <begin position="151"/>
        <end position="365"/>
    </location>
</feature>
<feature type="compositionally biased region" description="Polar residues" evidence="3">
    <location>
        <begin position="32"/>
        <end position="43"/>
    </location>
</feature>
<dbReference type="EMBL" id="JARQWQ010000007">
    <property type="protein sequence ID" value="KAK2570592.1"/>
    <property type="molecule type" value="Genomic_DNA"/>
</dbReference>
<comment type="caution">
    <text evidence="4">The sequence shown here is derived from an EMBL/GenBank/DDBJ whole genome shotgun (WGS) entry which is preliminary data.</text>
</comment>
<keyword evidence="2" id="KW-0175">Coiled coil</keyword>
<dbReference type="PANTHER" id="PTHR16127:SF13">
    <property type="entry name" value="GH01188P"/>
    <property type="match status" value="1"/>
</dbReference>
<dbReference type="Pfam" id="PF09728">
    <property type="entry name" value="Taxilin"/>
    <property type="match status" value="1"/>
</dbReference>
<feature type="compositionally biased region" description="Acidic residues" evidence="3">
    <location>
        <begin position="518"/>
        <end position="528"/>
    </location>
</feature>
<organism evidence="4 5">
    <name type="scientific">Acropora cervicornis</name>
    <name type="common">Staghorn coral</name>
    <dbReference type="NCBI Taxonomy" id="6130"/>
    <lineage>
        <taxon>Eukaryota</taxon>
        <taxon>Metazoa</taxon>
        <taxon>Cnidaria</taxon>
        <taxon>Anthozoa</taxon>
        <taxon>Hexacorallia</taxon>
        <taxon>Scleractinia</taxon>
        <taxon>Astrocoeniina</taxon>
        <taxon>Acroporidae</taxon>
        <taxon>Acropora</taxon>
    </lineage>
</organism>
<comment type="similarity">
    <text evidence="1">Belongs to the taxilin family.</text>
</comment>
<gene>
    <name evidence="4" type="ORF">P5673_004275</name>
</gene>
<name>A0AAD9QZY4_ACRCE</name>
<dbReference type="AlphaFoldDB" id="A0AAD9QZY4"/>
<feature type="compositionally biased region" description="Basic and acidic residues" evidence="3">
    <location>
        <begin position="446"/>
        <end position="461"/>
    </location>
</feature>
<feature type="region of interest" description="Disordered" evidence="3">
    <location>
        <begin position="407"/>
        <end position="574"/>
    </location>
</feature>
<proteinExistence type="inferred from homology"/>
<reference evidence="4" key="1">
    <citation type="journal article" date="2023" name="G3 (Bethesda)">
        <title>Whole genome assembly and annotation of the endangered Caribbean coral Acropora cervicornis.</title>
        <authorList>
            <person name="Selwyn J.D."/>
            <person name="Vollmer S.V."/>
        </authorList>
    </citation>
    <scope>NUCLEOTIDE SEQUENCE</scope>
    <source>
        <strain evidence="4">K2</strain>
    </source>
</reference>
<feature type="region of interest" description="Disordered" evidence="3">
    <location>
        <begin position="619"/>
        <end position="658"/>
    </location>
</feature>
<feature type="compositionally biased region" description="Acidic residues" evidence="3">
    <location>
        <begin position="499"/>
        <end position="508"/>
    </location>
</feature>
<dbReference type="GO" id="GO:0019905">
    <property type="term" value="F:syntaxin binding"/>
    <property type="evidence" value="ECO:0007669"/>
    <property type="project" value="InterPro"/>
</dbReference>
<feature type="compositionally biased region" description="Polar residues" evidence="3">
    <location>
        <begin position="462"/>
        <end position="477"/>
    </location>
</feature>
<evidence type="ECO:0000256" key="2">
    <source>
        <dbReference type="SAM" id="Coils"/>
    </source>
</evidence>
<evidence type="ECO:0000313" key="4">
    <source>
        <dbReference type="EMBL" id="KAK2570592.1"/>
    </source>
</evidence>
<evidence type="ECO:0000256" key="3">
    <source>
        <dbReference type="SAM" id="MobiDB-lite"/>
    </source>
</evidence>
<dbReference type="InterPro" id="IPR026183">
    <property type="entry name" value="Taxilin_fam"/>
</dbReference>
<accession>A0AAD9QZY4</accession>
<dbReference type="Proteomes" id="UP001249851">
    <property type="component" value="Unassembled WGS sequence"/>
</dbReference>
<sequence length="658" mass="74226">MDSASETVVVPTEPSQNGESHLRTKNGPEVNITDTTSPSTEQISEMAPKITEDIAKKSEPKPLKTNKKPKDEEKKLRSLLKSLEEEENPENKLDALARKHQSIKLPKQRKMSWRKDWERLGRKEIICNLSLIKQVLLNISLRVFVESYSDTEQSQLRSQEEEAKRKELSEKFQTTINDISEQMQENYKANQQLKNENNDLAARLKVLAEQYEVREEHVEKVFKHKQLEVQLAEAKLAQQNLQFEEDKRKTLAENQLLIKQAQEYQKQCEILTKQEAEMKSQLTLYAERFEDFQKTLNKSNEVFSTFKKEMDTMTKTIKKLEKERNIWKSKCDSVNRSLLQMVEEREKQKSEMSVLRVKNERLEKLCRALHKGGKVTANDVEQEKSQCPLTAENGINEMSAQNMDAEAEKANYNTGEEPAKEREVWLEDKPDSVEVTADSASNESSQTDRDSVAGEPTDSKDSSTITETSETVPSEHTPSGPAEVPIESENADEGLNASDESENQDEVSNESGIRDEISNDSETSDEVPNESGKLGEIQIKSAIPYQVPSESSIPDGVSNESVKPGEISNESKIPDEVSIKCGIRDQVPNESGKLVEAPNDSEILGEFPVASEIPVKVSSESRIPDEVSNESETPVEVPIESKTLSEIPNGSNNELEVK</sequence>
<feature type="region of interest" description="Disordered" evidence="3">
    <location>
        <begin position="1"/>
        <end position="90"/>
    </location>
</feature>
<feature type="compositionally biased region" description="Basic and acidic residues" evidence="3">
    <location>
        <begin position="417"/>
        <end position="432"/>
    </location>
</feature>
<protein>
    <submittedName>
        <fullName evidence="4">Alpha-taxilin</fullName>
    </submittedName>
</protein>
<evidence type="ECO:0000313" key="5">
    <source>
        <dbReference type="Proteomes" id="UP001249851"/>
    </source>
</evidence>
<feature type="compositionally biased region" description="Basic and acidic residues" evidence="3">
    <location>
        <begin position="50"/>
        <end position="76"/>
    </location>
</feature>
<keyword evidence="5" id="KW-1185">Reference proteome</keyword>
<reference evidence="4" key="2">
    <citation type="journal article" date="2023" name="Science">
        <title>Genomic signatures of disease resistance in endangered staghorn corals.</title>
        <authorList>
            <person name="Vollmer S.V."/>
            <person name="Selwyn J.D."/>
            <person name="Despard B.A."/>
            <person name="Roesel C.L."/>
        </authorList>
    </citation>
    <scope>NUCLEOTIDE SEQUENCE</scope>
    <source>
        <strain evidence="4">K2</strain>
    </source>
</reference>